<name>D8LRC9_ECTSI</name>
<feature type="compositionally biased region" description="Acidic residues" evidence="1">
    <location>
        <begin position="113"/>
        <end position="124"/>
    </location>
</feature>
<evidence type="ECO:0000256" key="1">
    <source>
        <dbReference type="SAM" id="MobiDB-lite"/>
    </source>
</evidence>
<keyword evidence="2" id="KW-0812">Transmembrane</keyword>
<evidence type="ECO:0000313" key="3">
    <source>
        <dbReference type="EMBL" id="CBN75034.1"/>
    </source>
</evidence>
<keyword evidence="2" id="KW-1133">Transmembrane helix</keyword>
<evidence type="ECO:0000313" key="4">
    <source>
        <dbReference type="Proteomes" id="UP000002630"/>
    </source>
</evidence>
<feature type="region of interest" description="Disordered" evidence="1">
    <location>
        <begin position="86"/>
        <end position="137"/>
    </location>
</feature>
<proteinExistence type="predicted"/>
<evidence type="ECO:0000256" key="2">
    <source>
        <dbReference type="SAM" id="Phobius"/>
    </source>
</evidence>
<organism evidence="3 4">
    <name type="scientific">Ectocarpus siliculosus</name>
    <name type="common">Brown alga</name>
    <name type="synonym">Conferva siliculosa</name>
    <dbReference type="NCBI Taxonomy" id="2880"/>
    <lineage>
        <taxon>Eukaryota</taxon>
        <taxon>Sar</taxon>
        <taxon>Stramenopiles</taxon>
        <taxon>Ochrophyta</taxon>
        <taxon>PX clade</taxon>
        <taxon>Phaeophyceae</taxon>
        <taxon>Ectocarpales</taxon>
        <taxon>Ectocarpaceae</taxon>
        <taxon>Ectocarpus</taxon>
    </lineage>
</organism>
<keyword evidence="2" id="KW-0472">Membrane</keyword>
<dbReference type="InParanoid" id="D8LRC9"/>
<keyword evidence="4" id="KW-1185">Reference proteome</keyword>
<sequence>MEYERALFRVYDKSMEGFHSRGVRSACNLLQKLVLVASAGLFAALFLLHHQFVNKPGCLAPLLEEAASREGVLILPTVRSVTANTTLGEIDTDPEGVIVGGPNQAGGGGAGGGDDENEEEEEEDDRHPSKIQLPSGNWVPYDVMDEAAAGSAEGGEGGGEASSNDTAVVDGGGGEIGVNVSAVNDTGFTADYTFAFEPIVLLLPDKIQEGHGFKWVNFTMEPSVCLREAGFVSRLLAATVIGYDEIMVNMFMYSMRSKGLL</sequence>
<protein>
    <submittedName>
        <fullName evidence="3">Uncharacterized protein</fullName>
    </submittedName>
</protein>
<dbReference type="AlphaFoldDB" id="D8LRC9"/>
<feature type="region of interest" description="Disordered" evidence="1">
    <location>
        <begin position="149"/>
        <end position="170"/>
    </location>
</feature>
<gene>
    <name evidence="3" type="ORF">Esi_0064_0097</name>
</gene>
<reference evidence="3 4" key="1">
    <citation type="journal article" date="2010" name="Nature">
        <title>The Ectocarpus genome and the independent evolution of multicellularity in brown algae.</title>
        <authorList>
            <person name="Cock J.M."/>
            <person name="Sterck L."/>
            <person name="Rouze P."/>
            <person name="Scornet D."/>
            <person name="Allen A.E."/>
            <person name="Amoutzias G."/>
            <person name="Anthouard V."/>
            <person name="Artiguenave F."/>
            <person name="Aury J.M."/>
            <person name="Badger J.H."/>
            <person name="Beszteri B."/>
            <person name="Billiau K."/>
            <person name="Bonnet E."/>
            <person name="Bothwell J.H."/>
            <person name="Bowler C."/>
            <person name="Boyen C."/>
            <person name="Brownlee C."/>
            <person name="Carrano C.J."/>
            <person name="Charrier B."/>
            <person name="Cho G.Y."/>
            <person name="Coelho S.M."/>
            <person name="Collen J."/>
            <person name="Corre E."/>
            <person name="Da Silva C."/>
            <person name="Delage L."/>
            <person name="Delaroque N."/>
            <person name="Dittami S.M."/>
            <person name="Doulbeau S."/>
            <person name="Elias M."/>
            <person name="Farnham G."/>
            <person name="Gachon C.M."/>
            <person name="Gschloessl B."/>
            <person name="Heesch S."/>
            <person name="Jabbari K."/>
            <person name="Jubin C."/>
            <person name="Kawai H."/>
            <person name="Kimura K."/>
            <person name="Kloareg B."/>
            <person name="Kupper F.C."/>
            <person name="Lang D."/>
            <person name="Le Bail A."/>
            <person name="Leblanc C."/>
            <person name="Lerouge P."/>
            <person name="Lohr M."/>
            <person name="Lopez P.J."/>
            <person name="Martens C."/>
            <person name="Maumus F."/>
            <person name="Michel G."/>
            <person name="Miranda-Saavedra D."/>
            <person name="Morales J."/>
            <person name="Moreau H."/>
            <person name="Motomura T."/>
            <person name="Nagasato C."/>
            <person name="Napoli C.A."/>
            <person name="Nelson D.R."/>
            <person name="Nyvall-Collen P."/>
            <person name="Peters A.F."/>
            <person name="Pommier C."/>
            <person name="Potin P."/>
            <person name="Poulain J."/>
            <person name="Quesneville H."/>
            <person name="Read B."/>
            <person name="Rensing S.A."/>
            <person name="Ritter A."/>
            <person name="Rousvoal S."/>
            <person name="Samanta M."/>
            <person name="Samson G."/>
            <person name="Schroeder D.C."/>
            <person name="Segurens B."/>
            <person name="Strittmatter M."/>
            <person name="Tonon T."/>
            <person name="Tregear J.W."/>
            <person name="Valentin K."/>
            <person name="von Dassow P."/>
            <person name="Yamagishi T."/>
            <person name="Van de Peer Y."/>
            <person name="Wincker P."/>
        </authorList>
    </citation>
    <scope>NUCLEOTIDE SEQUENCE [LARGE SCALE GENOMIC DNA]</scope>
    <source>
        <strain evidence="4">Ec32 / CCAP1310/4</strain>
    </source>
</reference>
<accession>D8LRC9</accession>
<dbReference type="Proteomes" id="UP000002630">
    <property type="component" value="Linkage Group LG16"/>
</dbReference>
<feature type="transmembrane region" description="Helical" evidence="2">
    <location>
        <begin position="29"/>
        <end position="48"/>
    </location>
</feature>
<feature type="compositionally biased region" description="Gly residues" evidence="1">
    <location>
        <begin position="103"/>
        <end position="112"/>
    </location>
</feature>
<dbReference type="EMBL" id="FN648863">
    <property type="protein sequence ID" value="CBN75034.1"/>
    <property type="molecule type" value="Genomic_DNA"/>
</dbReference>
<dbReference type="EMBL" id="FN649741">
    <property type="protein sequence ID" value="CBN75034.1"/>
    <property type="molecule type" value="Genomic_DNA"/>
</dbReference>